<evidence type="ECO:0000313" key="3">
    <source>
        <dbReference type="EMBL" id="ATW27570.1"/>
    </source>
</evidence>
<dbReference type="Pfam" id="PF14478">
    <property type="entry name" value="DUF4430"/>
    <property type="match status" value="1"/>
</dbReference>
<feature type="domain" description="SLH" evidence="2">
    <location>
        <begin position="3443"/>
        <end position="3501"/>
    </location>
</feature>
<dbReference type="KEGG" id="fwa:DCMF_24960"/>
<dbReference type="InterPro" id="IPR028059">
    <property type="entry name" value="SWM_rpt"/>
</dbReference>
<dbReference type="PROSITE" id="PS51272">
    <property type="entry name" value="SLH"/>
    <property type="match status" value="3"/>
</dbReference>
<gene>
    <name evidence="3" type="ORF">DCMF_24960</name>
</gene>
<name>A0A3G1KYU8_FORW1</name>
<dbReference type="PANTHER" id="PTHR43308:SF5">
    <property type="entry name" value="S-LAYER PROTEIN _ PEPTIDOGLYCAN ENDO-BETA-N-ACETYLGLUCOSAMINIDASE"/>
    <property type="match status" value="1"/>
</dbReference>
<dbReference type="InterPro" id="IPR013783">
    <property type="entry name" value="Ig-like_fold"/>
</dbReference>
<dbReference type="Pfam" id="PF00395">
    <property type="entry name" value="SLH"/>
    <property type="match status" value="3"/>
</dbReference>
<protein>
    <recommendedName>
        <fullName evidence="2">SLH domain-containing protein</fullName>
    </recommendedName>
</protein>
<sequence length="3626" mass="387678">MTRLLNRQSGRSIQKGISLLLVLMMMLSLLPPVQVFALEGEPDLTVKDIHVPEGVKAGEQSSVTAAVYNDGSIAAGAFTAALYLEDETTPCDEQTVTSLAPGETQNVDFAWTPAAEGAYTLRVVADSKNEISETDKNNNEKSISVNVLAATSGTNHIPVRKAGVAASITAQIPVGRAYTLDLATIFEDADAGDTLMYKVKINDAAAVAAEVDYTYTPAQAGEDTLIFTANDGTADSEDTYTVALTATATAPALTVRLDGQELSGDSLESIITGSGKDRFQIEIFEFTAGKFTPADWTYLQGSYNNRSNRTEPASIVFTANVDTIGPGCAFANGFSTSNNSSRNVIRFECNGIETLGGSLPASNAKGLPVAFWFPDLKNLYNGRVFNDAAVDALYLPKLETIGTSSFYNCKAKYLILTGDAPTVTTVDMTGAAFTTWVPEDKLSSYTTTLDPNSGGKLWLGRPIKTFPSELTDLHKLVSYVINQIPEHSEAFTLEDLDRILFAQYLAYILPLGNGLTAQDATALSAAQSKLIDALADKIGELPAQGDLTAADGDNILKILSIYGNFNPQQKQLFDQSYATIFDELLRKYAAVIALAHPTAQMVLYAPEKGVGWGSSLAEVIQSMGVTTTTARNEVKTMYVLKGSFPGTSLLDLKGTNTFSNLTSLITTGEVDINGGMITPRMFGTTAKTFTLLALPSVTEIQSQGLYKINAAFQAPTVERIGESIFQDAGTAKLDPFLPRLVSGESKLPADSPLIMPRLQSGKNVYDSSGERYIFLPALENAGVNFFKNTTALQAAWLPKLKTINGATFAGSAIQELYLQADPPEVTGAAPFSGLSSNRVVYVPADLLEAYATVADDDAQDGKWYGWEVRSISASTTAAALLNAYIELLPENVAINIDHSEWLRSIESARNSLSDEEKSKVDSRLDRAISAVEPYEKNNAQNVIDLIEALKPVAELTLEDRAVVCGARAAYVRLTAGAKNAVTNYSELIAAEEHINGLALADVKEKIANLPTPVTIENKGVVRTAYSAYLELPESVKGQITQPEKQKLQTAVEEVVALETTGLSAKIVDDKIAALPAPADITLSDESAVKSARAAYNSLSAAAQAGVTKLDILIAAEAKIAELKNIKPEGVKTIYLSVEKFTLGQGYVKTPVAVTAQAGDNAATLLTRVLGSGNYTNSGAPDSGFYLQSVKDNDSTPANIPAYILQRIAMAGSEVGARQANNWLGEFDYTNMSGWMFTVNNGLPSAPEGGLLGASDFTYEMMADGDVIRWQFTVYGYGADLGLESMFGDAYIDTADKGALTAKIADIDASADKAAWMAHTDYAEAYREALRVLQDMESSQAAVDASLAAISHTPTTDAPIGTVTVTVRDTAPRRQVTTTTIGLPVAFRSLSGLGSYQKPFGVLLDKVEVPLTVGMTAQQAVKAALAGRGYATFDSNGAITGVGPVTTPDKSATVEHLSNGDAGDRSKWVLSRNQVAIFDSAQPVYPKDGDDLFLDYSVDGGYDVQCYSYAHTYFDVSFSTATRVSGTNNAFTFIVPESTQTLAIRYGVKGSDDQPNAYNRYKTLTISSKSIVYDQGEEIPIVDGQLIEVKVGLDGGGATHNPFSPTSTITTINPGAAIMRCTVVIYPVLADLIGDIQALPAFEDLNYDVDYSQVMDLMRRYNLLTAADKALIPAAETAKLNAAYAEMTRIYNEDYAAWLAVYTPLSSLSSTLNQENYLLLQSQVEELRQAFNNLTPRQQAMNNGVLSTFFTEIDNKITEYTEMANFQAPLGTATNYRNDFMLTGYGFNIDVCSNFEQDLAAKKLTEVVFFDTPRISQDNSATNNPLLVIDVKDPEILEVRKVSSPNPNSPSQMLDHYYLVGKQAGTTTFTVRYPGFMGQTPETIVHVNGPEESGDPDLANALTNINEIARKYDTWHYLEGTPGAEFTFKVTGSNAQVKVLDYLHDTYKTYSPDHEGNVTVLLTDGYNPILVTADLDGKTVTQAYGVRGKAVKYTLTNATNPGSSTFKAGDTARLEILGLNTPIYKISRIYNPATTNYVFDTDMPRYTFLQSGGGQYAATTLEFELTAAGEFNLTNGRVTQSWFGSGLYAELPVGTAPPVLNAGQPNGVFSSLPDLQITAEENPAYQPELFHPEIEGGTTVQPGATVKLKIPDLDVDYINDKHTTTGSTIVDILEAYTIFKTDIPGLKSVKSAKASTANYNITNLKEVTFTVPEDTAPGQYHIGGGYVDVTSGPTWWMIYTVYYAGRIADLTIQVGEDSQAPQFAAGYPQTANVGPTGFDLKVKLNEAGTAYYKVVADSSDPGSDYQAWTAVSVAGGDEVAAATVSGLAPEEAYDVYVIAKDTAGNWQSQPVKLDIMLPAEDKPATMLAQAKAYYDITKNKALNSWWDLGAVLGGYGSLNGYTLPDYSGEYSGRQPTDYAGRILGELAVGGNPYRTQSGQNLVAALTAFDNDGDGRFSTLTNQQTWAIIALNAAKAEAADGYYKEEALQVLLNMQRSDGSFDQSLPDYTGMALLALSSSQEIPGVNDAITKAVAQLQTIQNKTGDYAGGWLNNSNTIATVISGLAAVGEDVRAAEWTVSGRNPLDALSLFQTESGFKYLTNQTSVNDMASYQSIIALGDALARDSVWNRLPFGREAVVNSATTTSSGKKIFITFNKALADPAGQEAQFTLKVDGVAGPDNGVMGVALHKENRNVIELTLTKLIKYGQSVSVEYTKGSLTAADGGVVETFAQPVVNTVPEPLQGTTADINSGSANKNVNITADTVTQAGGSPIHVTVAGGVEEAAIIVAELLAPAQGDTVSVPSMPAVNISAATEISQDPVEVAIPAGTVITASADWDGTIHVPEARAKDSVTVPAEEGKTTQVEAVIEIGYGDIPLTFNKAVRILLPGQAGKKAGYTRGGVFTPITTVLAADNQAAADALPDGGDGYVNVGSDLVIWTKHFTRFVSYTQKDASNPGGGGETDPADSITVHMRIEGYKGTHADGEIRFNPQDYYKQSSGKYEITDPDGKSHSWSEPTVMLATVVAWNKKNIKDNIIRDSDNYIARMAGEEEFDFAAISHGGEDTKDEDHNSCGWMVRVNDYMINQGAGVWPIENGDEVVWYYGDLESHYGYIDVSPTSLDPGESITVKVTGKENNIGTAGKAQKITDATVYVGSKEYLTDKNGEVEITLDNPGTYKVYAEKVDKNAKNGKYYFPLLSRTEKVEVTVEGSGGAGGGGTTGGNKVEEAKSSLAQAGAITLGKDQITVDQDKTSALVKAQDLSQALRGIEAEIAALKAGGTLTAEEIAALKKQVTLTVPENGTGTVEVVLEANATSLLKQANSLKIISEVANLEIPAASLGTALGKEITFTARKIAYDSLEEKAQSQVPAGSVVVDLTLRAGSSTVKNFAEPVRVEIPYEGSGQNGDRITVFLLKEDGTIEPVGGIYEAASGRVKFFTDHFSTYFAQESVKQFTDLAKYPWAKDAVEIMAGKGIIGGKGEGIFDPGAPITRAEFAALITRMLHYRSEAKVPFSDVKTGQWYYADVAAAYGKGLISGKSAQTFDPAGQITRQEMAAIIAKVLQKNGSVSGKASVLDSFKDQEKIASWAGTAVAITVEEGIITGMGDGSFAPEQKATRAQAAVMLYRLYKAVLE</sequence>
<organism evidence="3 4">
    <name type="scientific">Formimonas warabiya</name>
    <dbReference type="NCBI Taxonomy" id="1761012"/>
    <lineage>
        <taxon>Bacteria</taxon>
        <taxon>Bacillati</taxon>
        <taxon>Bacillota</taxon>
        <taxon>Clostridia</taxon>
        <taxon>Eubacteriales</taxon>
        <taxon>Peptococcaceae</taxon>
        <taxon>Candidatus Formimonas</taxon>
    </lineage>
</organism>
<proteinExistence type="predicted"/>
<dbReference type="InterPro" id="IPR008930">
    <property type="entry name" value="Terpenoid_cyclase/PrenylTrfase"/>
</dbReference>
<feature type="domain" description="SLH" evidence="2">
    <location>
        <begin position="3502"/>
        <end position="3565"/>
    </location>
</feature>
<feature type="domain" description="SLH" evidence="2">
    <location>
        <begin position="3568"/>
        <end position="3626"/>
    </location>
</feature>
<keyword evidence="1" id="KW-0677">Repeat</keyword>
<dbReference type="PANTHER" id="PTHR43308">
    <property type="entry name" value="OUTER MEMBRANE PROTEIN ALPHA-RELATED"/>
    <property type="match status" value="1"/>
</dbReference>
<keyword evidence="4" id="KW-1185">Reference proteome</keyword>
<dbReference type="InterPro" id="IPR051465">
    <property type="entry name" value="Cell_Envelope_Struct_Comp"/>
</dbReference>
<dbReference type="Proteomes" id="UP000323521">
    <property type="component" value="Chromosome"/>
</dbReference>
<dbReference type="InterPro" id="IPR011635">
    <property type="entry name" value="CARDB"/>
</dbReference>
<dbReference type="Gene3D" id="2.60.40.10">
    <property type="entry name" value="Immunoglobulins"/>
    <property type="match status" value="1"/>
</dbReference>
<evidence type="ECO:0000313" key="4">
    <source>
        <dbReference type="Proteomes" id="UP000323521"/>
    </source>
</evidence>
<dbReference type="Gene3D" id="1.50.10.20">
    <property type="match status" value="1"/>
</dbReference>
<dbReference type="OrthoDB" id="1947068at2"/>
<dbReference type="InterPro" id="IPR001119">
    <property type="entry name" value="SLH_dom"/>
</dbReference>
<dbReference type="Pfam" id="PF13753">
    <property type="entry name" value="SWM_repeat"/>
    <property type="match status" value="1"/>
</dbReference>
<accession>A0A3G1KYU8</accession>
<reference evidence="3 4" key="1">
    <citation type="submission" date="2016-10" db="EMBL/GenBank/DDBJ databases">
        <title>Complete Genome Sequence of Peptococcaceae strain DCMF.</title>
        <authorList>
            <person name="Edwards R.J."/>
            <person name="Holland S.I."/>
            <person name="Deshpande N.P."/>
            <person name="Wong Y.K."/>
            <person name="Ertan H."/>
            <person name="Manefield M."/>
            <person name="Russell T.L."/>
            <person name="Lee M.J."/>
        </authorList>
    </citation>
    <scope>NUCLEOTIDE SEQUENCE [LARGE SCALE GENOMIC DNA]</scope>
    <source>
        <strain evidence="3 4">DCMF</strain>
    </source>
</reference>
<dbReference type="InterPro" id="IPR027954">
    <property type="entry name" value="Transcobalamin-like_C"/>
</dbReference>
<dbReference type="Pfam" id="PF07705">
    <property type="entry name" value="CARDB"/>
    <property type="match status" value="1"/>
</dbReference>
<dbReference type="RefSeq" id="WP_148136941.1">
    <property type="nucleotide sequence ID" value="NZ_CP017634.1"/>
</dbReference>
<evidence type="ECO:0000256" key="1">
    <source>
        <dbReference type="ARBA" id="ARBA00022737"/>
    </source>
</evidence>
<evidence type="ECO:0000259" key="2">
    <source>
        <dbReference type="PROSITE" id="PS51272"/>
    </source>
</evidence>
<dbReference type="SUPFAM" id="SSF48239">
    <property type="entry name" value="Terpenoid cyclases/Protein prenyltransferases"/>
    <property type="match status" value="1"/>
</dbReference>
<dbReference type="EMBL" id="CP017634">
    <property type="protein sequence ID" value="ATW27570.1"/>
    <property type="molecule type" value="Genomic_DNA"/>
</dbReference>